<dbReference type="Pfam" id="PF01965">
    <property type="entry name" value="DJ-1_PfpI"/>
    <property type="match status" value="1"/>
</dbReference>
<dbReference type="SUPFAM" id="SSF46689">
    <property type="entry name" value="Homeodomain-like"/>
    <property type="match status" value="2"/>
</dbReference>
<dbReference type="GO" id="GO:0003700">
    <property type="term" value="F:DNA-binding transcription factor activity"/>
    <property type="evidence" value="ECO:0007669"/>
    <property type="project" value="InterPro"/>
</dbReference>
<reference evidence="6" key="1">
    <citation type="submission" date="2016-10" db="EMBL/GenBank/DDBJ databases">
        <authorList>
            <person name="Varghese N."/>
            <person name="Submissions S."/>
        </authorList>
    </citation>
    <scope>NUCLEOTIDE SEQUENCE [LARGE SCALE GENOMIC DNA]</scope>
    <source>
        <strain evidence="6">LMG 24016</strain>
    </source>
</reference>
<dbReference type="PROSITE" id="PS00041">
    <property type="entry name" value="HTH_ARAC_FAMILY_1"/>
    <property type="match status" value="1"/>
</dbReference>
<evidence type="ECO:0000259" key="4">
    <source>
        <dbReference type="PROSITE" id="PS01124"/>
    </source>
</evidence>
<dbReference type="CDD" id="cd03137">
    <property type="entry name" value="GATase1_AraC_1"/>
    <property type="match status" value="1"/>
</dbReference>
<evidence type="ECO:0000313" key="6">
    <source>
        <dbReference type="Proteomes" id="UP000243606"/>
    </source>
</evidence>
<dbReference type="EMBL" id="FOQL01000003">
    <property type="protein sequence ID" value="SFI54261.1"/>
    <property type="molecule type" value="Genomic_DNA"/>
</dbReference>
<dbReference type="Pfam" id="PF12833">
    <property type="entry name" value="HTH_18"/>
    <property type="match status" value="1"/>
</dbReference>
<evidence type="ECO:0000256" key="2">
    <source>
        <dbReference type="ARBA" id="ARBA00023125"/>
    </source>
</evidence>
<protein>
    <submittedName>
        <fullName evidence="5">Transcriptional regulator, AraC family with amidase-like domain</fullName>
    </submittedName>
</protein>
<dbReference type="InterPro" id="IPR052158">
    <property type="entry name" value="INH-QAR"/>
</dbReference>
<dbReference type="Gene3D" id="3.40.50.880">
    <property type="match status" value="1"/>
</dbReference>
<dbReference type="InterPro" id="IPR018062">
    <property type="entry name" value="HTH_AraC-typ_CS"/>
</dbReference>
<dbReference type="PROSITE" id="PS01124">
    <property type="entry name" value="HTH_ARAC_FAMILY_2"/>
    <property type="match status" value="1"/>
</dbReference>
<dbReference type="SUPFAM" id="SSF52317">
    <property type="entry name" value="Class I glutamine amidotransferase-like"/>
    <property type="match status" value="1"/>
</dbReference>
<dbReference type="SMART" id="SM00342">
    <property type="entry name" value="HTH_ARAC"/>
    <property type="match status" value="1"/>
</dbReference>
<dbReference type="InterPro" id="IPR009057">
    <property type="entry name" value="Homeodomain-like_sf"/>
</dbReference>
<gene>
    <name evidence="5" type="ORF">SAMN05216206_2355</name>
</gene>
<evidence type="ECO:0000256" key="1">
    <source>
        <dbReference type="ARBA" id="ARBA00023015"/>
    </source>
</evidence>
<dbReference type="Gene3D" id="1.10.10.60">
    <property type="entry name" value="Homeodomain-like"/>
    <property type="match status" value="1"/>
</dbReference>
<dbReference type="InterPro" id="IPR029062">
    <property type="entry name" value="Class_I_gatase-like"/>
</dbReference>
<keyword evidence="6" id="KW-1185">Reference proteome</keyword>
<dbReference type="PANTHER" id="PTHR43130">
    <property type="entry name" value="ARAC-FAMILY TRANSCRIPTIONAL REGULATOR"/>
    <property type="match status" value="1"/>
</dbReference>
<dbReference type="InterPro" id="IPR018060">
    <property type="entry name" value="HTH_AraC"/>
</dbReference>
<organism evidence="5 6">
    <name type="scientific">Pseudomonas guineae</name>
    <dbReference type="NCBI Taxonomy" id="425504"/>
    <lineage>
        <taxon>Bacteria</taxon>
        <taxon>Pseudomonadati</taxon>
        <taxon>Pseudomonadota</taxon>
        <taxon>Gammaproteobacteria</taxon>
        <taxon>Pseudomonadales</taxon>
        <taxon>Pseudomonadaceae</taxon>
        <taxon>Pseudomonas</taxon>
    </lineage>
</organism>
<dbReference type="InterPro" id="IPR002818">
    <property type="entry name" value="DJ-1/PfpI"/>
</dbReference>
<sequence length="316" mass="34759">MQPHRVAVIAFDQISPFHLSVPCLVFGESLPGEQHYQLSVCATEPGRLRTNAGFELNVELGLAALSEAQTIIVPSWNDPAVRPPQALLDALRAAHERGAQLVGLCLGAFVLAETGLLDGRQATTHWAWARQFAERYPAVHLDADVLYVEDGTLLTSAGTAAGIDCCLHLLRQHYGAKAANRVARHLVVPPHRQGGQAQFIEQPLPATARDDRLSDLLDWVRSNLEQVHSLDSLADKVLMSRRSFTRHFRQLTGTTVGDWLLAERLALSQRLLESTEQSIDSIATLAGFGSSVSLRHHFGRSLSVSPSAYRQSFRER</sequence>
<dbReference type="AlphaFoldDB" id="A0A1I3J1V1"/>
<dbReference type="Proteomes" id="UP000243606">
    <property type="component" value="Unassembled WGS sequence"/>
</dbReference>
<feature type="domain" description="HTH araC/xylS-type" evidence="4">
    <location>
        <begin position="214"/>
        <end position="312"/>
    </location>
</feature>
<keyword evidence="2" id="KW-0238">DNA-binding</keyword>
<dbReference type="GO" id="GO:0043565">
    <property type="term" value="F:sequence-specific DNA binding"/>
    <property type="evidence" value="ECO:0007669"/>
    <property type="project" value="InterPro"/>
</dbReference>
<evidence type="ECO:0000313" key="5">
    <source>
        <dbReference type="EMBL" id="SFI54261.1"/>
    </source>
</evidence>
<accession>A0A1I3J1V1</accession>
<name>A0A1I3J1V1_9PSED</name>
<keyword evidence="1" id="KW-0805">Transcription regulation</keyword>
<evidence type="ECO:0000256" key="3">
    <source>
        <dbReference type="ARBA" id="ARBA00023163"/>
    </source>
</evidence>
<proteinExistence type="predicted"/>
<dbReference type="GO" id="GO:0009893">
    <property type="term" value="P:positive regulation of metabolic process"/>
    <property type="evidence" value="ECO:0007669"/>
    <property type="project" value="UniProtKB-ARBA"/>
</dbReference>
<dbReference type="RefSeq" id="WP_090242143.1">
    <property type="nucleotide sequence ID" value="NZ_CAXBNE010000109.1"/>
</dbReference>
<dbReference type="OrthoDB" id="9803764at2"/>
<dbReference type="PANTHER" id="PTHR43130:SF3">
    <property type="entry name" value="HTH-TYPE TRANSCRIPTIONAL REGULATOR RV1931C"/>
    <property type="match status" value="1"/>
</dbReference>
<keyword evidence="3" id="KW-0804">Transcription</keyword>
<dbReference type="STRING" id="425504.SAMN05216206_2355"/>